<dbReference type="EMBL" id="FOWW01000004">
    <property type="protein sequence ID" value="SFP97252.1"/>
    <property type="molecule type" value="Genomic_DNA"/>
</dbReference>
<keyword evidence="1" id="KW-0472">Membrane</keyword>
<accession>A0A1I5UPU1</accession>
<dbReference type="Proteomes" id="UP000198727">
    <property type="component" value="Unassembled WGS sequence"/>
</dbReference>
<dbReference type="RefSeq" id="WP_092530472.1">
    <property type="nucleotide sequence ID" value="NZ_FOWW01000004.1"/>
</dbReference>
<feature type="transmembrane region" description="Helical" evidence="1">
    <location>
        <begin position="71"/>
        <end position="89"/>
    </location>
</feature>
<sequence>MDRPRRVTWVRQRGRGWAAVYGLRDGVAVLPDPYVWYRYQLLVGVPVVLLGVAPVAVNWTRLGLPGSGSTGLVVLVAAVAVEALLLRLARGAAELRRVALGWARPGRLARPPVFGIVPLRARWTTVAEMRRGLAIRGFTEPVLHAGAVRAMELGRAGWMVTATLRTAEGEIYELVRPFPVGQRRFRRVLRDSLAGTPH</sequence>
<evidence type="ECO:0000313" key="3">
    <source>
        <dbReference type="Proteomes" id="UP000198727"/>
    </source>
</evidence>
<evidence type="ECO:0000313" key="2">
    <source>
        <dbReference type="EMBL" id="SFP97252.1"/>
    </source>
</evidence>
<dbReference type="AlphaFoldDB" id="A0A1I5UPU1"/>
<proteinExistence type="predicted"/>
<protein>
    <submittedName>
        <fullName evidence="2">Uncharacterized protein</fullName>
    </submittedName>
</protein>
<organism evidence="2 3">
    <name type="scientific">Amycolatopsis arida</name>
    <dbReference type="NCBI Taxonomy" id="587909"/>
    <lineage>
        <taxon>Bacteria</taxon>
        <taxon>Bacillati</taxon>
        <taxon>Actinomycetota</taxon>
        <taxon>Actinomycetes</taxon>
        <taxon>Pseudonocardiales</taxon>
        <taxon>Pseudonocardiaceae</taxon>
        <taxon>Amycolatopsis</taxon>
    </lineage>
</organism>
<feature type="transmembrane region" description="Helical" evidence="1">
    <location>
        <begin position="41"/>
        <end position="59"/>
    </location>
</feature>
<gene>
    <name evidence="2" type="ORF">SAMN05421810_10467</name>
</gene>
<keyword evidence="1" id="KW-1133">Transmembrane helix</keyword>
<keyword evidence="1" id="KW-0812">Transmembrane</keyword>
<name>A0A1I5UPU1_9PSEU</name>
<keyword evidence="3" id="KW-1185">Reference proteome</keyword>
<reference evidence="3" key="1">
    <citation type="submission" date="2016-10" db="EMBL/GenBank/DDBJ databases">
        <authorList>
            <person name="Varghese N."/>
            <person name="Submissions S."/>
        </authorList>
    </citation>
    <scope>NUCLEOTIDE SEQUENCE [LARGE SCALE GENOMIC DNA]</scope>
    <source>
        <strain evidence="3">CGMCC 4.5579</strain>
    </source>
</reference>
<evidence type="ECO:0000256" key="1">
    <source>
        <dbReference type="SAM" id="Phobius"/>
    </source>
</evidence>